<proteinExistence type="predicted"/>
<feature type="region of interest" description="Disordered" evidence="1">
    <location>
        <begin position="224"/>
        <end position="249"/>
    </location>
</feature>
<evidence type="ECO:0000313" key="2">
    <source>
        <dbReference type="EMBL" id="PIK49504.1"/>
    </source>
</evidence>
<organism evidence="2 3">
    <name type="scientific">Stichopus japonicus</name>
    <name type="common">Sea cucumber</name>
    <dbReference type="NCBI Taxonomy" id="307972"/>
    <lineage>
        <taxon>Eukaryota</taxon>
        <taxon>Metazoa</taxon>
        <taxon>Echinodermata</taxon>
        <taxon>Eleutherozoa</taxon>
        <taxon>Echinozoa</taxon>
        <taxon>Holothuroidea</taxon>
        <taxon>Aspidochirotacea</taxon>
        <taxon>Aspidochirotida</taxon>
        <taxon>Stichopodidae</taxon>
        <taxon>Apostichopus</taxon>
    </lineage>
</organism>
<dbReference type="OrthoDB" id="5989306at2759"/>
<feature type="compositionally biased region" description="Polar residues" evidence="1">
    <location>
        <begin position="176"/>
        <end position="192"/>
    </location>
</feature>
<protein>
    <recommendedName>
        <fullName evidence="4">SET domain-containing protein</fullName>
    </recommendedName>
</protein>
<accession>A0A2G8KNC1</accession>
<dbReference type="SUPFAM" id="SSF82199">
    <property type="entry name" value="SET domain"/>
    <property type="match status" value="1"/>
</dbReference>
<evidence type="ECO:0000313" key="3">
    <source>
        <dbReference type="Proteomes" id="UP000230750"/>
    </source>
</evidence>
<evidence type="ECO:0000256" key="1">
    <source>
        <dbReference type="SAM" id="MobiDB-lite"/>
    </source>
</evidence>
<dbReference type="AlphaFoldDB" id="A0A2G8KNC1"/>
<reference evidence="2 3" key="1">
    <citation type="journal article" date="2017" name="PLoS Biol.">
        <title>The sea cucumber genome provides insights into morphological evolution and visceral regeneration.</title>
        <authorList>
            <person name="Zhang X."/>
            <person name="Sun L."/>
            <person name="Yuan J."/>
            <person name="Sun Y."/>
            <person name="Gao Y."/>
            <person name="Zhang L."/>
            <person name="Li S."/>
            <person name="Dai H."/>
            <person name="Hamel J.F."/>
            <person name="Liu C."/>
            <person name="Yu Y."/>
            <person name="Liu S."/>
            <person name="Lin W."/>
            <person name="Guo K."/>
            <person name="Jin S."/>
            <person name="Xu P."/>
            <person name="Storey K.B."/>
            <person name="Huan P."/>
            <person name="Zhang T."/>
            <person name="Zhou Y."/>
            <person name="Zhang J."/>
            <person name="Lin C."/>
            <person name="Li X."/>
            <person name="Xing L."/>
            <person name="Huo D."/>
            <person name="Sun M."/>
            <person name="Wang L."/>
            <person name="Mercier A."/>
            <person name="Li F."/>
            <person name="Yang H."/>
            <person name="Xiang J."/>
        </authorList>
    </citation>
    <scope>NUCLEOTIDE SEQUENCE [LARGE SCALE GENOMIC DNA]</scope>
    <source>
        <strain evidence="2">Shaxun</strain>
        <tissue evidence="2">Muscle</tissue>
    </source>
</reference>
<dbReference type="Proteomes" id="UP000230750">
    <property type="component" value="Unassembled WGS sequence"/>
</dbReference>
<feature type="region of interest" description="Disordered" evidence="1">
    <location>
        <begin position="150"/>
        <end position="204"/>
    </location>
</feature>
<name>A0A2G8KNC1_STIJA</name>
<dbReference type="Gene3D" id="2.170.270.10">
    <property type="entry name" value="SET domain"/>
    <property type="match status" value="1"/>
</dbReference>
<keyword evidence="3" id="KW-1185">Reference proteome</keyword>
<evidence type="ECO:0008006" key="4">
    <source>
        <dbReference type="Google" id="ProtNLM"/>
    </source>
</evidence>
<feature type="compositionally biased region" description="Basic residues" evidence="1">
    <location>
        <begin position="238"/>
        <end position="249"/>
    </location>
</feature>
<sequence length="249" mass="26952">MVNDAEPKKANCVMRPIFVDGTIRLCLFSNKLLNENEELRYDYGLRDLPWRKKMAYVSTTSDKQHMGKSTPEAPKAKHTESGQCGSPAKETSGLQSKSSEQEKEGQGLTIADTSDKQSTGKSATREAPTAIATLDLIQKPNIEANFSDVESGCWGPLEEETSGLESRSSEQEKEGQGSTIADTSDKQSTGKSATREAPTAIATLDLNQKQNIEANFSDVESGCWGPLEGETAGLKAGHPSKRKKVKGRP</sequence>
<feature type="region of interest" description="Disordered" evidence="1">
    <location>
        <begin position="59"/>
        <end position="127"/>
    </location>
</feature>
<dbReference type="InterPro" id="IPR046341">
    <property type="entry name" value="SET_dom_sf"/>
</dbReference>
<comment type="caution">
    <text evidence="2">The sequence shown here is derived from an EMBL/GenBank/DDBJ whole genome shotgun (WGS) entry which is preliminary data.</text>
</comment>
<gene>
    <name evidence="2" type="ORF">BSL78_13609</name>
</gene>
<dbReference type="CDD" id="cd08161">
    <property type="entry name" value="SET"/>
    <property type="match status" value="1"/>
</dbReference>
<dbReference type="EMBL" id="MRZV01000462">
    <property type="protein sequence ID" value="PIK49504.1"/>
    <property type="molecule type" value="Genomic_DNA"/>
</dbReference>